<dbReference type="Gene3D" id="3.40.50.1000">
    <property type="entry name" value="HAD superfamily/HAD-like"/>
    <property type="match status" value="1"/>
</dbReference>
<dbReference type="CDD" id="cd07516">
    <property type="entry name" value="HAD_Pase"/>
    <property type="match status" value="1"/>
</dbReference>
<dbReference type="InterPro" id="IPR036412">
    <property type="entry name" value="HAD-like_sf"/>
</dbReference>
<dbReference type="EC" id="3.1.3.-" evidence="1"/>
<dbReference type="SFLD" id="SFLDG01140">
    <property type="entry name" value="C2.B:_Phosphomannomutase_and_P"/>
    <property type="match status" value="1"/>
</dbReference>
<dbReference type="PANTHER" id="PTHR10000">
    <property type="entry name" value="PHOSPHOSERINE PHOSPHATASE"/>
    <property type="match status" value="1"/>
</dbReference>
<accession>A0A6N2S752</accession>
<dbReference type="GO" id="GO:0000287">
    <property type="term" value="F:magnesium ion binding"/>
    <property type="evidence" value="ECO:0007669"/>
    <property type="project" value="TreeGrafter"/>
</dbReference>
<dbReference type="PANTHER" id="PTHR10000:SF55">
    <property type="entry name" value="5-AMINO-6-(5-PHOSPHO-D-RIBITYLAMINO)URACIL PHOSPHATASE YCSE"/>
    <property type="match status" value="1"/>
</dbReference>
<dbReference type="NCBIfam" id="TIGR00099">
    <property type="entry name" value="Cof-subfamily"/>
    <property type="match status" value="1"/>
</dbReference>
<dbReference type="EMBL" id="CACRSW010000009">
    <property type="protein sequence ID" value="VYS88709.1"/>
    <property type="molecule type" value="Genomic_DNA"/>
</dbReference>
<dbReference type="NCBIfam" id="TIGR01484">
    <property type="entry name" value="HAD-SF-IIB"/>
    <property type="match status" value="1"/>
</dbReference>
<dbReference type="SUPFAM" id="SSF56784">
    <property type="entry name" value="HAD-like"/>
    <property type="match status" value="1"/>
</dbReference>
<dbReference type="AlphaFoldDB" id="A0A6N2S752"/>
<dbReference type="Pfam" id="PF08282">
    <property type="entry name" value="Hydrolase_3"/>
    <property type="match status" value="1"/>
</dbReference>
<organism evidence="1">
    <name type="scientific">Anaerococcus vaginalis</name>
    <dbReference type="NCBI Taxonomy" id="33037"/>
    <lineage>
        <taxon>Bacteria</taxon>
        <taxon>Bacillati</taxon>
        <taxon>Bacillota</taxon>
        <taxon>Tissierellia</taxon>
        <taxon>Tissierellales</taxon>
        <taxon>Peptoniphilaceae</taxon>
        <taxon>Anaerococcus</taxon>
    </lineage>
</organism>
<dbReference type="InterPro" id="IPR000150">
    <property type="entry name" value="Cof"/>
</dbReference>
<dbReference type="Gene3D" id="3.30.1240.10">
    <property type="match status" value="1"/>
</dbReference>
<dbReference type="GO" id="GO:0005829">
    <property type="term" value="C:cytosol"/>
    <property type="evidence" value="ECO:0007669"/>
    <property type="project" value="TreeGrafter"/>
</dbReference>
<keyword evidence="1" id="KW-0378">Hydrolase</keyword>
<reference evidence="1" key="1">
    <citation type="submission" date="2019-11" db="EMBL/GenBank/DDBJ databases">
        <authorList>
            <person name="Feng L."/>
        </authorList>
    </citation>
    <scope>NUCLEOTIDE SEQUENCE</scope>
    <source>
        <strain evidence="1">AvaginalisLFYP127</strain>
    </source>
</reference>
<gene>
    <name evidence="1" type="ORF">AVLFYP127_01737</name>
</gene>
<sequence length="272" mass="30852">MIKLIATDCDETLLSDDKTIHKRNIDAIKKAQEMGIIITTATGRGPYQLFDILEQIDNVKEDRFSILCNGGIIMDNITKKVVEASPIDYKKAVEISDYCNEVGVHFEIYTDKHCYVFANGNEVEGNYDKKIYKFVQKAKDIKNLDKEIIVKVIIKNSNLNYLMSLEEDIARICNWDISISYSSDTFMEINRKNVNKAKALEKLCAHYGIGMENVLTIGDNYNDKEMLEEASYSAAVQNAHLLLKDISKYTTKATNNQGAVGEAIEKFVFNDK</sequence>
<name>A0A6N2S752_9FIRM</name>
<dbReference type="RefSeq" id="WP_156328741.1">
    <property type="nucleotide sequence ID" value="NZ_CACRSW010000009.1"/>
</dbReference>
<dbReference type="InterPro" id="IPR023214">
    <property type="entry name" value="HAD_sf"/>
</dbReference>
<protein>
    <submittedName>
        <fullName evidence="1">Phosphatase</fullName>
        <ecNumber evidence="1">3.1.3.-</ecNumber>
    </submittedName>
</protein>
<dbReference type="InterPro" id="IPR006379">
    <property type="entry name" value="HAD-SF_hydro_IIB"/>
</dbReference>
<proteinExistence type="predicted"/>
<dbReference type="SFLD" id="SFLDS00003">
    <property type="entry name" value="Haloacid_Dehalogenase"/>
    <property type="match status" value="1"/>
</dbReference>
<evidence type="ECO:0000313" key="1">
    <source>
        <dbReference type="EMBL" id="VYS88709.1"/>
    </source>
</evidence>
<dbReference type="GO" id="GO:0016791">
    <property type="term" value="F:phosphatase activity"/>
    <property type="evidence" value="ECO:0007669"/>
    <property type="project" value="TreeGrafter"/>
</dbReference>